<keyword evidence="2" id="KW-1185">Reference proteome</keyword>
<comment type="caution">
    <text evidence="1">The sequence shown here is derived from an EMBL/GenBank/DDBJ whole genome shotgun (WGS) entry which is preliminary data.</text>
</comment>
<proteinExistence type="predicted"/>
<name>A0A232LXH6_9EURO</name>
<dbReference type="AlphaFoldDB" id="A0A232LXH6"/>
<sequence length="122" mass="13715">MSENDLLEFNADLIDERLEDVLTAFEAHPAMQPPNIHPTMMYMFDFINNTHRKLQTIDLEKLRAGDAHTKDTATDILGRNRFAYILVKDHSGSLLTLTGVPPSCPVDYGEDITSKLEALAKI</sequence>
<evidence type="ECO:0000313" key="1">
    <source>
        <dbReference type="EMBL" id="OXV08865.1"/>
    </source>
</evidence>
<protein>
    <submittedName>
        <fullName evidence="1">Uncharacterized protein</fullName>
    </submittedName>
</protein>
<dbReference type="OrthoDB" id="5282002at2759"/>
<evidence type="ECO:0000313" key="2">
    <source>
        <dbReference type="Proteomes" id="UP000243515"/>
    </source>
</evidence>
<gene>
    <name evidence="1" type="ORF">Egran_03375</name>
</gene>
<dbReference type="Proteomes" id="UP000243515">
    <property type="component" value="Unassembled WGS sequence"/>
</dbReference>
<reference evidence="1 2" key="1">
    <citation type="journal article" date="2015" name="Environ. Microbiol.">
        <title>Metagenome sequence of Elaphomyces granulatus from sporocarp tissue reveals Ascomycota ectomycorrhizal fingerprints of genome expansion and a Proteobacteria-rich microbiome.</title>
        <authorList>
            <person name="Quandt C.A."/>
            <person name="Kohler A."/>
            <person name="Hesse C.N."/>
            <person name="Sharpton T.J."/>
            <person name="Martin F."/>
            <person name="Spatafora J.W."/>
        </authorList>
    </citation>
    <scope>NUCLEOTIDE SEQUENCE [LARGE SCALE GENOMIC DNA]</scope>
    <source>
        <strain evidence="1 2">OSC145934</strain>
    </source>
</reference>
<accession>A0A232LXH6</accession>
<dbReference type="EMBL" id="NPHW01003851">
    <property type="protein sequence ID" value="OXV08865.1"/>
    <property type="molecule type" value="Genomic_DNA"/>
</dbReference>
<organism evidence="1 2">
    <name type="scientific">Elaphomyces granulatus</name>
    <dbReference type="NCBI Taxonomy" id="519963"/>
    <lineage>
        <taxon>Eukaryota</taxon>
        <taxon>Fungi</taxon>
        <taxon>Dikarya</taxon>
        <taxon>Ascomycota</taxon>
        <taxon>Pezizomycotina</taxon>
        <taxon>Eurotiomycetes</taxon>
        <taxon>Eurotiomycetidae</taxon>
        <taxon>Eurotiales</taxon>
        <taxon>Elaphomycetaceae</taxon>
        <taxon>Elaphomyces</taxon>
    </lineage>
</organism>